<dbReference type="Gene3D" id="1.25.40.20">
    <property type="entry name" value="Ankyrin repeat-containing domain"/>
    <property type="match status" value="1"/>
</dbReference>
<dbReference type="InterPro" id="IPR000582">
    <property type="entry name" value="Acyl-CoA-binding_protein"/>
</dbReference>
<feature type="repeat" description="ANK" evidence="1">
    <location>
        <begin position="260"/>
        <end position="292"/>
    </location>
</feature>
<dbReference type="SUPFAM" id="SSF47027">
    <property type="entry name" value="Acyl-CoA binding protein"/>
    <property type="match status" value="1"/>
</dbReference>
<dbReference type="SMART" id="SM00248">
    <property type="entry name" value="ANK"/>
    <property type="match status" value="1"/>
</dbReference>
<feature type="domain" description="ACB" evidence="2">
    <location>
        <begin position="8"/>
        <end position="104"/>
    </location>
</feature>
<dbReference type="Proteomes" id="UP001153365">
    <property type="component" value="Unassembled WGS sequence"/>
</dbReference>
<reference evidence="3" key="1">
    <citation type="submission" date="2022-06" db="EMBL/GenBank/DDBJ databases">
        <authorList>
            <consortium name="SYNGENTA / RWTH Aachen University"/>
        </authorList>
    </citation>
    <scope>NUCLEOTIDE SEQUENCE</scope>
</reference>
<comment type="caution">
    <text evidence="3">The sequence shown here is derived from an EMBL/GenBank/DDBJ whole genome shotgun (WGS) entry which is preliminary data.</text>
</comment>
<dbReference type="InterPro" id="IPR035984">
    <property type="entry name" value="Acyl-CoA-binding_sf"/>
</dbReference>
<organism evidence="3 4">
    <name type="scientific">Phakopsora pachyrhizi</name>
    <name type="common">Asian soybean rust disease fungus</name>
    <dbReference type="NCBI Taxonomy" id="170000"/>
    <lineage>
        <taxon>Eukaryota</taxon>
        <taxon>Fungi</taxon>
        <taxon>Dikarya</taxon>
        <taxon>Basidiomycota</taxon>
        <taxon>Pucciniomycotina</taxon>
        <taxon>Pucciniomycetes</taxon>
        <taxon>Pucciniales</taxon>
        <taxon>Phakopsoraceae</taxon>
        <taxon>Phakopsora</taxon>
    </lineage>
</organism>
<dbReference type="InterPro" id="IPR014352">
    <property type="entry name" value="FERM/acyl-CoA-bd_prot_sf"/>
</dbReference>
<evidence type="ECO:0000313" key="3">
    <source>
        <dbReference type="EMBL" id="CAH7677577.1"/>
    </source>
</evidence>
<dbReference type="Pfam" id="PF13857">
    <property type="entry name" value="Ank_5"/>
    <property type="match status" value="1"/>
</dbReference>
<dbReference type="PROSITE" id="PS51228">
    <property type="entry name" value="ACB_2"/>
    <property type="match status" value="1"/>
</dbReference>
<dbReference type="InterPro" id="IPR002110">
    <property type="entry name" value="Ankyrin_rpt"/>
</dbReference>
<evidence type="ECO:0000313" key="4">
    <source>
        <dbReference type="Proteomes" id="UP001153365"/>
    </source>
</evidence>
<sequence>MTNYSDSSREIFQLAAKFISSLPKNHVDVPERLRLYALFKIVTTSNSPPGRASLAFWDFEAKAKSDSWRSVRAELLSLGCDDLIQLASNEYIDRAKKLGWEVPSLGDTSDANPINKIDDRVREQLSKIMMDDDEMFNKSLLTNCRMNEKVDEDDKNDEFIQRDEYGFQIQRDIDIISDLPTAEQKETGINFGMASVSKLINSPITKPAGGLYSDSKTQDSSQLHELILDKNESEAIEHLKNALQQKGETRLRDTINIYHEGYTPLHLASDQGLTTLVKKLLELGADPTLRDQIDKLTAFELAKEAEMLEIQELLRNTT</sequence>
<gene>
    <name evidence="3" type="ORF">PPACK8108_LOCUS12747</name>
</gene>
<protein>
    <submittedName>
        <fullName evidence="3">Expressed protein</fullName>
    </submittedName>
</protein>
<dbReference type="AlphaFoldDB" id="A0AAV0B254"/>
<dbReference type="Gene3D" id="1.20.80.10">
    <property type="match status" value="1"/>
</dbReference>
<evidence type="ECO:0000259" key="2">
    <source>
        <dbReference type="PROSITE" id="PS51228"/>
    </source>
</evidence>
<name>A0AAV0B254_PHAPC</name>
<dbReference type="Pfam" id="PF00887">
    <property type="entry name" value="ACBP"/>
    <property type="match status" value="1"/>
</dbReference>
<proteinExistence type="predicted"/>
<dbReference type="PROSITE" id="PS50088">
    <property type="entry name" value="ANK_REPEAT"/>
    <property type="match status" value="1"/>
</dbReference>
<dbReference type="EMBL" id="CALTRL010003110">
    <property type="protein sequence ID" value="CAH7677577.1"/>
    <property type="molecule type" value="Genomic_DNA"/>
</dbReference>
<keyword evidence="4" id="KW-1185">Reference proteome</keyword>
<dbReference type="SUPFAM" id="SSF48403">
    <property type="entry name" value="Ankyrin repeat"/>
    <property type="match status" value="1"/>
</dbReference>
<dbReference type="InterPro" id="IPR036770">
    <property type="entry name" value="Ankyrin_rpt-contain_sf"/>
</dbReference>
<dbReference type="GO" id="GO:0000062">
    <property type="term" value="F:fatty-acyl-CoA binding"/>
    <property type="evidence" value="ECO:0007669"/>
    <property type="project" value="InterPro"/>
</dbReference>
<accession>A0AAV0B254</accession>
<dbReference type="PROSITE" id="PS50297">
    <property type="entry name" value="ANK_REP_REGION"/>
    <property type="match status" value="1"/>
</dbReference>
<keyword evidence="1" id="KW-0040">ANK repeat</keyword>
<evidence type="ECO:0000256" key="1">
    <source>
        <dbReference type="PROSITE-ProRule" id="PRU00023"/>
    </source>
</evidence>